<evidence type="ECO:0000256" key="4">
    <source>
        <dbReference type="ARBA" id="ARBA00022679"/>
    </source>
</evidence>
<dbReference type="OrthoDB" id="9807885at2"/>
<dbReference type="NCBIfam" id="TIGR00508">
    <property type="entry name" value="bioA"/>
    <property type="match status" value="1"/>
</dbReference>
<dbReference type="SUPFAM" id="SSF53383">
    <property type="entry name" value="PLP-dependent transferases"/>
    <property type="match status" value="1"/>
</dbReference>
<dbReference type="Proteomes" id="UP000030185">
    <property type="component" value="Unassembled WGS sequence"/>
</dbReference>
<dbReference type="RefSeq" id="WP_045461183.1">
    <property type="nucleotide sequence ID" value="NZ_BBLT01000002.1"/>
</dbReference>
<feature type="binding site" evidence="9">
    <location>
        <position position="238"/>
    </location>
    <ligand>
        <name>pyridoxal 5'-phosphate</name>
        <dbReference type="ChEBI" id="CHEBI:597326"/>
    </ligand>
</feature>
<evidence type="ECO:0000256" key="5">
    <source>
        <dbReference type="ARBA" id="ARBA00022691"/>
    </source>
</evidence>
<keyword evidence="6 9" id="KW-0093">Biotin biosynthesis</keyword>
<dbReference type="InterPro" id="IPR015424">
    <property type="entry name" value="PyrdxlP-dep_Trfase"/>
</dbReference>
<comment type="caution">
    <text evidence="9">Lacks conserved residue(s) required for the propagation of feature annotation.</text>
</comment>
<dbReference type="GO" id="GO:0005737">
    <property type="term" value="C:cytoplasm"/>
    <property type="evidence" value="ECO:0007669"/>
    <property type="project" value="UniProtKB-SubCell"/>
</dbReference>
<evidence type="ECO:0000256" key="9">
    <source>
        <dbReference type="HAMAP-Rule" id="MF_00834"/>
    </source>
</evidence>
<feature type="binding site" evidence="9">
    <location>
        <begin position="298"/>
        <end position="299"/>
    </location>
    <ligand>
        <name>pyridoxal 5'-phosphate</name>
        <dbReference type="ChEBI" id="CHEBI:597326"/>
    </ligand>
</feature>
<evidence type="ECO:0000256" key="7">
    <source>
        <dbReference type="ARBA" id="ARBA00022898"/>
    </source>
</evidence>
<dbReference type="Pfam" id="PF00202">
    <property type="entry name" value="Aminotran_3"/>
    <property type="match status" value="1"/>
</dbReference>
<sequence>MKNVLNLNDTGPIWYPYSSVTSGGDYIKVDSAKGVYLYTPDGRKILDAVSSWWVNLHGHSNEYIAQKIYEQALKLEHVIFSGFTHDPAISLAERLLKILPSNQKKLFYSDNGSTAVEVAIKMSLQYWHCKGETKKKAVAIKGAFHGDTFGAMSVSGRGVFNQEFSEWMFETVYIDFPSEEKEMECLEQFEAIVMQGDVACFIYEPLLQGAAGMRTYSPYVLEQLLKIAGDYDVICIADEVMTGFGRTGRYFASLNLKIYPDIMCLSKGITGGTMALGATTCSFRIADTIKNNVFYHGHSFTANPLACAAANASLDIFLKDECQKNISRITLAHEEFIPVLRTFSFISRISHVGTVLSFAIDFGEEEGYLHPKRNQLYDFFLKRNILLRPLGNVLYIIPPYVITNEQLDEVYRAVLDLLEYLSTGRNI</sequence>
<comment type="function">
    <text evidence="9">Catalyzes the transfer of the alpha-amino group from S-adenosyl-L-methionine (SAM) to 7-keto-8-aminopelargonic acid (KAPA) to form 7,8-diaminopelargonic acid (DAPA). It is the only aminotransferase known to utilize SAM as an amino donor.</text>
</comment>
<dbReference type="HAMAP" id="MF_00834">
    <property type="entry name" value="BioA"/>
    <property type="match status" value="1"/>
</dbReference>
<keyword evidence="4 9" id="KW-0808">Transferase</keyword>
<evidence type="ECO:0000256" key="6">
    <source>
        <dbReference type="ARBA" id="ARBA00022756"/>
    </source>
</evidence>
<evidence type="ECO:0000256" key="3">
    <source>
        <dbReference type="ARBA" id="ARBA00022576"/>
    </source>
</evidence>
<evidence type="ECO:0000256" key="2">
    <source>
        <dbReference type="ARBA" id="ARBA00005063"/>
    </source>
</evidence>
<dbReference type="PANTHER" id="PTHR42684">
    <property type="entry name" value="ADENOSYLMETHIONINE-8-AMINO-7-OXONONANOATE AMINOTRANSFERASE"/>
    <property type="match status" value="1"/>
</dbReference>
<comment type="pathway">
    <text evidence="2 9">Cofactor biosynthesis; biotin biosynthesis; 7,8-diaminononanoate from 8-amino-7-oxononanoate (SAM route): step 1/1.</text>
</comment>
<dbReference type="eggNOG" id="COG0161">
    <property type="taxonomic scope" value="Bacteria"/>
</dbReference>
<comment type="caution">
    <text evidence="10">The sequence shown here is derived from an EMBL/GenBank/DDBJ whole genome shotgun (WGS) entry which is preliminary data.</text>
</comment>
<dbReference type="EC" id="2.6.1.62" evidence="9"/>
<dbReference type="GO" id="GO:0004141">
    <property type="term" value="F:dethiobiotin synthase activity"/>
    <property type="evidence" value="ECO:0007669"/>
    <property type="project" value="TreeGrafter"/>
</dbReference>
<dbReference type="GO" id="GO:0009102">
    <property type="term" value="P:biotin biosynthetic process"/>
    <property type="evidence" value="ECO:0007669"/>
    <property type="project" value="UniProtKB-UniRule"/>
</dbReference>
<keyword evidence="7 9" id="KW-0663">Pyridoxal phosphate</keyword>
<keyword evidence="3 9" id="KW-0032">Aminotransferase</keyword>
<dbReference type="InterPro" id="IPR015422">
    <property type="entry name" value="PyrdxlP-dep_Trfase_small"/>
</dbReference>
<organism evidence="10 11">
    <name type="scientific">Sporocytophaga myxococcoides</name>
    <dbReference type="NCBI Taxonomy" id="153721"/>
    <lineage>
        <taxon>Bacteria</taxon>
        <taxon>Pseudomonadati</taxon>
        <taxon>Bacteroidota</taxon>
        <taxon>Cytophagia</taxon>
        <taxon>Cytophagales</taxon>
        <taxon>Cytophagaceae</taxon>
        <taxon>Sporocytophaga</taxon>
    </lineage>
</organism>
<comment type="catalytic activity">
    <reaction evidence="8 9">
        <text>(8S)-8-amino-7-oxononanoate + S-adenosyl-L-methionine = S-adenosyl-4-methylsulfanyl-2-oxobutanoate + (7R,8S)-7,8-diammoniononanoate</text>
        <dbReference type="Rhea" id="RHEA:16861"/>
        <dbReference type="ChEBI" id="CHEBI:16490"/>
        <dbReference type="ChEBI" id="CHEBI:59789"/>
        <dbReference type="ChEBI" id="CHEBI:149468"/>
        <dbReference type="ChEBI" id="CHEBI:149469"/>
        <dbReference type="EC" id="2.6.1.62"/>
    </reaction>
</comment>
<dbReference type="InterPro" id="IPR005814">
    <property type="entry name" value="Aminotrans_3"/>
</dbReference>
<comment type="subcellular location">
    <subcellularLocation>
        <location evidence="9">Cytoplasm</location>
    </subcellularLocation>
</comment>
<comment type="subunit">
    <text evidence="9">Homodimer.</text>
</comment>
<dbReference type="PROSITE" id="PS00600">
    <property type="entry name" value="AA_TRANSFER_CLASS_3"/>
    <property type="match status" value="1"/>
</dbReference>
<protein>
    <recommendedName>
        <fullName evidence="9">Adenosylmethionine-8-amino-7-oxononanoate aminotransferase</fullName>
        <ecNumber evidence="9">2.6.1.62</ecNumber>
    </recommendedName>
    <alternativeName>
        <fullName evidence="9">7,8-diamino-pelargonic acid aminotransferase</fullName>
        <shortName evidence="9">DAPA AT</shortName>
        <shortName evidence="9">DAPA aminotransferase</shortName>
    </alternativeName>
    <alternativeName>
        <fullName evidence="9">7,8-diaminononanoate synthase</fullName>
        <shortName evidence="9">DANS</shortName>
    </alternativeName>
    <alternativeName>
        <fullName evidence="9">Diaminopelargonic acid synthase</fullName>
    </alternativeName>
</protein>
<dbReference type="GO" id="GO:0030170">
    <property type="term" value="F:pyridoxal phosphate binding"/>
    <property type="evidence" value="ECO:0007669"/>
    <property type="project" value="UniProtKB-UniRule"/>
</dbReference>
<feature type="modified residue" description="N6-(pyridoxal phosphate)lysine" evidence="9">
    <location>
        <position position="267"/>
    </location>
</feature>
<keyword evidence="9" id="KW-0963">Cytoplasm</keyword>
<gene>
    <name evidence="9" type="primary">bioA</name>
    <name evidence="10" type="ORF">MYP_1458</name>
</gene>
<dbReference type="AlphaFoldDB" id="A0A098LBG7"/>
<evidence type="ECO:0000256" key="1">
    <source>
        <dbReference type="ARBA" id="ARBA00001933"/>
    </source>
</evidence>
<dbReference type="Gene3D" id="3.90.1150.10">
    <property type="entry name" value="Aspartate Aminotransferase, domain 1"/>
    <property type="match status" value="1"/>
</dbReference>
<feature type="binding site" evidence="9">
    <location>
        <position position="388"/>
    </location>
    <ligand>
        <name>substrate</name>
    </ligand>
</feature>
<dbReference type="Gene3D" id="3.40.640.10">
    <property type="entry name" value="Type I PLP-dependent aspartate aminotransferase-like (Major domain)"/>
    <property type="match status" value="1"/>
</dbReference>
<accession>A0A098LBG7</accession>
<comment type="similarity">
    <text evidence="9">Belongs to the class-III pyridoxal-phosphate-dependent aminotransferase family. BioA subfamily.</text>
</comment>
<feature type="binding site" evidence="9">
    <location>
        <position position="267"/>
    </location>
    <ligand>
        <name>substrate</name>
    </ligand>
</feature>
<dbReference type="UniPathway" id="UPA00078">
    <property type="reaction ID" value="UER00160"/>
</dbReference>
<feature type="site" description="Participates in the substrate recognition with KAPA and in a stacking interaction with the adenine ring of SAM" evidence="9">
    <location>
        <position position="17"/>
    </location>
</feature>
<dbReference type="InterPro" id="IPR005815">
    <property type="entry name" value="BioA"/>
</dbReference>
<proteinExistence type="inferred from homology"/>
<keyword evidence="11" id="KW-1185">Reference proteome</keyword>
<dbReference type="InterPro" id="IPR015421">
    <property type="entry name" value="PyrdxlP-dep_Trfase_major"/>
</dbReference>
<name>A0A098LBG7_9BACT</name>
<feature type="binding site" evidence="9">
    <location>
        <position position="297"/>
    </location>
    <ligand>
        <name>substrate</name>
    </ligand>
</feature>
<dbReference type="InterPro" id="IPR049704">
    <property type="entry name" value="Aminotrans_3_PPA_site"/>
</dbReference>
<dbReference type="STRING" id="153721.MYP_1458"/>
<evidence type="ECO:0000313" key="11">
    <source>
        <dbReference type="Proteomes" id="UP000030185"/>
    </source>
</evidence>
<comment type="cofactor">
    <cofactor evidence="1 9">
        <name>pyridoxal 5'-phosphate</name>
        <dbReference type="ChEBI" id="CHEBI:597326"/>
    </cofactor>
</comment>
<feature type="binding site" evidence="9">
    <location>
        <begin position="112"/>
        <end position="113"/>
    </location>
    <ligand>
        <name>pyridoxal 5'-phosphate</name>
        <dbReference type="ChEBI" id="CHEBI:597326"/>
    </ligand>
</feature>
<dbReference type="CDD" id="cd00610">
    <property type="entry name" value="OAT_like"/>
    <property type="match status" value="1"/>
</dbReference>
<keyword evidence="5 9" id="KW-0949">S-adenosyl-L-methionine</keyword>
<dbReference type="EMBL" id="BBLT01000002">
    <property type="protein sequence ID" value="GAL84230.1"/>
    <property type="molecule type" value="Genomic_DNA"/>
</dbReference>
<dbReference type="GO" id="GO:0051537">
    <property type="term" value="F:2 iron, 2 sulfur cluster binding"/>
    <property type="evidence" value="ECO:0007669"/>
    <property type="project" value="UniProtKB-KW"/>
</dbReference>
<evidence type="ECO:0000313" key="10">
    <source>
        <dbReference type="EMBL" id="GAL84230.1"/>
    </source>
</evidence>
<dbReference type="PANTHER" id="PTHR42684:SF3">
    <property type="entry name" value="ADENOSYLMETHIONINE-8-AMINO-7-OXONONANOATE AMINOTRANSFERASE"/>
    <property type="match status" value="1"/>
</dbReference>
<dbReference type="GO" id="GO:0004015">
    <property type="term" value="F:adenosylmethionine-8-amino-7-oxononanoate transaminase activity"/>
    <property type="evidence" value="ECO:0007669"/>
    <property type="project" value="UniProtKB-UniRule"/>
</dbReference>
<feature type="binding site" evidence="9">
    <location>
        <position position="52"/>
    </location>
    <ligand>
        <name>substrate</name>
    </ligand>
</feature>
<reference evidence="10 11" key="1">
    <citation type="submission" date="2014-09" db="EMBL/GenBank/DDBJ databases">
        <title>Sporocytophaga myxococcoides PG-01 genome sequencing.</title>
        <authorList>
            <person name="Liu L."/>
            <person name="Gao P.J."/>
            <person name="Chen G.J."/>
            <person name="Wang L.S."/>
        </authorList>
    </citation>
    <scope>NUCLEOTIDE SEQUENCE [LARGE SCALE GENOMIC DNA]</scope>
    <source>
        <strain evidence="10 11">PG-01</strain>
    </source>
</reference>
<evidence type="ECO:0000256" key="8">
    <source>
        <dbReference type="ARBA" id="ARBA00048449"/>
    </source>
</evidence>